<proteinExistence type="predicted"/>
<feature type="non-terminal residue" evidence="1">
    <location>
        <position position="1"/>
    </location>
</feature>
<name>A0A371E0B9_MUCPR</name>
<reference evidence="1" key="1">
    <citation type="submission" date="2018-05" db="EMBL/GenBank/DDBJ databases">
        <title>Draft genome of Mucuna pruriens seed.</title>
        <authorList>
            <person name="Nnadi N.E."/>
            <person name="Vos R."/>
            <person name="Hasami M.H."/>
            <person name="Devisetty U.K."/>
            <person name="Aguiy J.C."/>
        </authorList>
    </citation>
    <scope>NUCLEOTIDE SEQUENCE [LARGE SCALE GENOMIC DNA]</scope>
    <source>
        <strain evidence="1">JCA_2017</strain>
    </source>
</reference>
<gene>
    <name evidence="1" type="ORF">CR513_62518</name>
</gene>
<organism evidence="1 2">
    <name type="scientific">Mucuna pruriens</name>
    <name type="common">Velvet bean</name>
    <name type="synonym">Dolichos pruriens</name>
    <dbReference type="NCBI Taxonomy" id="157652"/>
    <lineage>
        <taxon>Eukaryota</taxon>
        <taxon>Viridiplantae</taxon>
        <taxon>Streptophyta</taxon>
        <taxon>Embryophyta</taxon>
        <taxon>Tracheophyta</taxon>
        <taxon>Spermatophyta</taxon>
        <taxon>Magnoliopsida</taxon>
        <taxon>eudicotyledons</taxon>
        <taxon>Gunneridae</taxon>
        <taxon>Pentapetalae</taxon>
        <taxon>rosids</taxon>
        <taxon>fabids</taxon>
        <taxon>Fabales</taxon>
        <taxon>Fabaceae</taxon>
        <taxon>Papilionoideae</taxon>
        <taxon>50 kb inversion clade</taxon>
        <taxon>NPAAA clade</taxon>
        <taxon>indigoferoid/millettioid clade</taxon>
        <taxon>Phaseoleae</taxon>
        <taxon>Mucuna</taxon>
    </lineage>
</organism>
<protein>
    <submittedName>
        <fullName evidence="1">Uncharacterized protein</fullName>
    </submittedName>
</protein>
<dbReference type="AlphaFoldDB" id="A0A371E0B9"/>
<dbReference type="STRING" id="157652.A0A371E0B9"/>
<evidence type="ECO:0000313" key="2">
    <source>
        <dbReference type="Proteomes" id="UP000257109"/>
    </source>
</evidence>
<keyword evidence="2" id="KW-1185">Reference proteome</keyword>
<accession>A0A371E0B9</accession>
<dbReference type="Proteomes" id="UP000257109">
    <property type="component" value="Unassembled WGS sequence"/>
</dbReference>
<dbReference type="Pfam" id="PF12023">
    <property type="entry name" value="DUF3511"/>
    <property type="match status" value="1"/>
</dbReference>
<dbReference type="InterPro" id="IPR021899">
    <property type="entry name" value="DUF3511"/>
</dbReference>
<dbReference type="PANTHER" id="PTHR33193:SF7">
    <property type="entry name" value="OS06G0686600 PROTEIN"/>
    <property type="match status" value="1"/>
</dbReference>
<dbReference type="OrthoDB" id="1677478at2759"/>
<dbReference type="PANTHER" id="PTHR33193">
    <property type="entry name" value="DOMAIN PROTEIN, PUTATIVE (DUF3511)-RELATED"/>
    <property type="match status" value="1"/>
</dbReference>
<comment type="caution">
    <text evidence="1">The sequence shown here is derived from an EMBL/GenBank/DDBJ whole genome shotgun (WGS) entry which is preliminary data.</text>
</comment>
<dbReference type="EMBL" id="QJKJ01017748">
    <property type="protein sequence ID" value="RDX58181.1"/>
    <property type="molecule type" value="Genomic_DNA"/>
</dbReference>
<sequence length="127" mass="14143">MVASPSLQIGPTTPSLPWTLMLPTILNSSCPTSHMGATTLDHDTKGRCGLAMEKNNSFPKYSEFGFTERSNSYNFNGPKGGGFCAANDPELKRKKRIKAYNVFTMEGKLKTSVRNGFKWIKNKFGEW</sequence>
<evidence type="ECO:0000313" key="1">
    <source>
        <dbReference type="EMBL" id="RDX58181.1"/>
    </source>
</evidence>